<dbReference type="PANTHER" id="PTHR43768">
    <property type="entry name" value="TREHALOSE 6-PHOSPHATE PHOSPHATASE"/>
    <property type="match status" value="1"/>
</dbReference>
<dbReference type="InterPro" id="IPR003337">
    <property type="entry name" value="Trehalose_PPase"/>
</dbReference>
<dbReference type="AlphaFoldDB" id="A0A2M8LE91"/>
<gene>
    <name evidence="5" type="primary">otsB</name>
    <name evidence="5" type="ORF">COV04_03815</name>
</gene>
<dbReference type="Gene3D" id="3.30.70.1020">
    <property type="entry name" value="Trehalose-6-phosphate phosphatase related protein, domain 2"/>
    <property type="match status" value="1"/>
</dbReference>
<keyword evidence="4" id="KW-0479">Metal-binding</keyword>
<evidence type="ECO:0000256" key="1">
    <source>
        <dbReference type="ARBA" id="ARBA00005199"/>
    </source>
</evidence>
<keyword evidence="3 4" id="KW-0378">Hydrolase</keyword>
<dbReference type="Gene3D" id="3.40.50.1000">
    <property type="entry name" value="HAD superfamily/HAD-like"/>
    <property type="match status" value="1"/>
</dbReference>
<evidence type="ECO:0000256" key="3">
    <source>
        <dbReference type="ARBA" id="ARBA00022801"/>
    </source>
</evidence>
<dbReference type="EMBL" id="PFET01000012">
    <property type="protein sequence ID" value="PJE75696.1"/>
    <property type="molecule type" value="Genomic_DNA"/>
</dbReference>
<proteinExistence type="inferred from homology"/>
<dbReference type="NCBIfam" id="TIGR01484">
    <property type="entry name" value="HAD-SF-IIB"/>
    <property type="match status" value="1"/>
</dbReference>
<comment type="similarity">
    <text evidence="2 4">Belongs to the trehalose phosphatase family.</text>
</comment>
<dbReference type="GO" id="GO:0046872">
    <property type="term" value="F:metal ion binding"/>
    <property type="evidence" value="ECO:0007669"/>
    <property type="project" value="UniProtKB-KW"/>
</dbReference>
<evidence type="ECO:0000256" key="4">
    <source>
        <dbReference type="RuleBase" id="RU361117"/>
    </source>
</evidence>
<comment type="function">
    <text evidence="4">Removes the phosphate from trehalose 6-phosphate to produce free trehalose.</text>
</comment>
<dbReference type="EC" id="3.1.3.12" evidence="4"/>
<comment type="pathway">
    <text evidence="1 4">Glycan biosynthesis; trehalose biosynthesis.</text>
</comment>
<dbReference type="InterPro" id="IPR044651">
    <property type="entry name" value="OTSB-like"/>
</dbReference>
<dbReference type="SUPFAM" id="SSF56784">
    <property type="entry name" value="HAD-like"/>
    <property type="match status" value="1"/>
</dbReference>
<dbReference type="UniPathway" id="UPA00299"/>
<dbReference type="InterPro" id="IPR023214">
    <property type="entry name" value="HAD_sf"/>
</dbReference>
<name>A0A2M8LE91_9BACT</name>
<sequence length="257" mass="29212">MKYLFNEIATIQKKITQAKRVAALFDFDGTLAKIVKRYEDASLLPESRRELSKLSLHLPVVVISGRSLSYVKRKIGIGSVGYFGNHGLEWELNGQKGNATISESKRRAVREAKRLLLTVLRQYPMGVIEDKTITVTLHYRRVPRHQQKKIIEAAAEVLSPLLKKGLIVITRGKKVFEVRPAYAWDKGVAAKLFLRKVGPSVLPLYIGDDKTDEDAFRALHKGITIRVRKSVRSAAQYYVKNQSEVLLVLKYCNENFF</sequence>
<dbReference type="PANTHER" id="PTHR43768:SF3">
    <property type="entry name" value="TREHALOSE 6-PHOSPHATE PHOSPHATASE"/>
    <property type="match status" value="1"/>
</dbReference>
<dbReference type="Proteomes" id="UP000231152">
    <property type="component" value="Unassembled WGS sequence"/>
</dbReference>
<dbReference type="Pfam" id="PF02358">
    <property type="entry name" value="Trehalose_PPase"/>
    <property type="match status" value="1"/>
</dbReference>
<evidence type="ECO:0000313" key="6">
    <source>
        <dbReference type="Proteomes" id="UP000231152"/>
    </source>
</evidence>
<reference evidence="5 6" key="1">
    <citation type="submission" date="2017-09" db="EMBL/GenBank/DDBJ databases">
        <title>Depth-based differentiation of microbial function through sediment-hosted aquifers and enrichment of novel symbionts in the deep terrestrial subsurface.</title>
        <authorList>
            <person name="Probst A.J."/>
            <person name="Ladd B."/>
            <person name="Jarett J.K."/>
            <person name="Geller-Mcgrath D.E."/>
            <person name="Sieber C.M."/>
            <person name="Emerson J.B."/>
            <person name="Anantharaman K."/>
            <person name="Thomas B.C."/>
            <person name="Malmstrom R."/>
            <person name="Stieglmeier M."/>
            <person name="Klingl A."/>
            <person name="Woyke T."/>
            <person name="Ryan C.M."/>
            <person name="Banfield J.F."/>
        </authorList>
    </citation>
    <scope>NUCLEOTIDE SEQUENCE [LARGE SCALE GENOMIC DNA]</scope>
    <source>
        <strain evidence="5">CG10_big_fil_rev_8_21_14_0_10_48_11</strain>
    </source>
</reference>
<dbReference type="InterPro" id="IPR006379">
    <property type="entry name" value="HAD-SF_hydro_IIB"/>
</dbReference>
<dbReference type="InterPro" id="IPR036412">
    <property type="entry name" value="HAD-like_sf"/>
</dbReference>
<dbReference type="GO" id="GO:0005992">
    <property type="term" value="P:trehalose biosynthetic process"/>
    <property type="evidence" value="ECO:0007669"/>
    <property type="project" value="UniProtKB-UniPathway"/>
</dbReference>
<organism evidence="5 6">
    <name type="scientific">Candidatus Uhrbacteria bacterium CG10_big_fil_rev_8_21_14_0_10_48_11</name>
    <dbReference type="NCBI Taxonomy" id="1975037"/>
    <lineage>
        <taxon>Bacteria</taxon>
        <taxon>Candidatus Uhriibacteriota</taxon>
    </lineage>
</organism>
<dbReference type="NCBIfam" id="TIGR00685">
    <property type="entry name" value="T6PP"/>
    <property type="match status" value="1"/>
</dbReference>
<comment type="cofactor">
    <cofactor evidence="4">
        <name>Mg(2+)</name>
        <dbReference type="ChEBI" id="CHEBI:18420"/>
    </cofactor>
</comment>
<comment type="caution">
    <text evidence="5">The sequence shown here is derived from an EMBL/GenBank/DDBJ whole genome shotgun (WGS) entry which is preliminary data.</text>
</comment>
<protein>
    <recommendedName>
        <fullName evidence="4">Trehalose 6-phosphate phosphatase</fullName>
        <ecNumber evidence="4">3.1.3.12</ecNumber>
    </recommendedName>
</protein>
<keyword evidence="4" id="KW-0460">Magnesium</keyword>
<evidence type="ECO:0000256" key="2">
    <source>
        <dbReference type="ARBA" id="ARBA00008770"/>
    </source>
</evidence>
<evidence type="ECO:0000313" key="5">
    <source>
        <dbReference type="EMBL" id="PJE75696.1"/>
    </source>
</evidence>
<accession>A0A2M8LE91</accession>
<dbReference type="GO" id="GO:0004805">
    <property type="term" value="F:trehalose-phosphatase activity"/>
    <property type="evidence" value="ECO:0007669"/>
    <property type="project" value="UniProtKB-EC"/>
</dbReference>
<comment type="catalytic activity">
    <reaction evidence="4">
        <text>alpha,alpha-trehalose 6-phosphate + H2O = alpha,alpha-trehalose + phosphate</text>
        <dbReference type="Rhea" id="RHEA:23420"/>
        <dbReference type="ChEBI" id="CHEBI:15377"/>
        <dbReference type="ChEBI" id="CHEBI:16551"/>
        <dbReference type="ChEBI" id="CHEBI:43474"/>
        <dbReference type="ChEBI" id="CHEBI:58429"/>
        <dbReference type="EC" id="3.1.3.12"/>
    </reaction>
</comment>